<dbReference type="RefSeq" id="WP_158103807.1">
    <property type="nucleotide sequence ID" value="NZ_MUBM01000020.1"/>
</dbReference>
<accession>A0ABV1VWY6</accession>
<evidence type="ECO:0000313" key="2">
    <source>
        <dbReference type="Proteomes" id="UP001458415"/>
    </source>
</evidence>
<organism evidence="1 2">
    <name type="scientific">Streptomyces carpinensis</name>
    <dbReference type="NCBI Taxonomy" id="66369"/>
    <lineage>
        <taxon>Bacteria</taxon>
        <taxon>Bacillati</taxon>
        <taxon>Actinomycetota</taxon>
        <taxon>Actinomycetes</taxon>
        <taxon>Kitasatosporales</taxon>
        <taxon>Streptomycetaceae</taxon>
        <taxon>Streptomyces</taxon>
    </lineage>
</organism>
<dbReference type="Proteomes" id="UP001458415">
    <property type="component" value="Unassembled WGS sequence"/>
</dbReference>
<sequence>MSESGAAAEFKSATNMIRLYANWAEHPLGRDRTSTLERLSYRSTA</sequence>
<gene>
    <name evidence="1" type="ORF">ABT317_03175</name>
</gene>
<protein>
    <submittedName>
        <fullName evidence="1">Uncharacterized protein</fullName>
    </submittedName>
</protein>
<evidence type="ECO:0000313" key="1">
    <source>
        <dbReference type="EMBL" id="MER6976066.1"/>
    </source>
</evidence>
<comment type="caution">
    <text evidence="1">The sequence shown here is derived from an EMBL/GenBank/DDBJ whole genome shotgun (WGS) entry which is preliminary data.</text>
</comment>
<dbReference type="EMBL" id="JBEPCU010000021">
    <property type="protein sequence ID" value="MER6976066.1"/>
    <property type="molecule type" value="Genomic_DNA"/>
</dbReference>
<proteinExistence type="predicted"/>
<keyword evidence="2" id="KW-1185">Reference proteome</keyword>
<reference evidence="1 2" key="1">
    <citation type="submission" date="2024-06" db="EMBL/GenBank/DDBJ databases">
        <title>The Natural Products Discovery Center: Release of the First 8490 Sequenced Strains for Exploring Actinobacteria Biosynthetic Diversity.</title>
        <authorList>
            <person name="Kalkreuter E."/>
            <person name="Kautsar S.A."/>
            <person name="Yang D."/>
            <person name="Bader C.D."/>
            <person name="Teijaro C.N."/>
            <person name="Fluegel L."/>
            <person name="Davis C.M."/>
            <person name="Simpson J.R."/>
            <person name="Lauterbach L."/>
            <person name="Steele A.D."/>
            <person name="Gui C."/>
            <person name="Meng S."/>
            <person name="Li G."/>
            <person name="Viehrig K."/>
            <person name="Ye F."/>
            <person name="Su P."/>
            <person name="Kiefer A.F."/>
            <person name="Nichols A."/>
            <person name="Cepeda A.J."/>
            <person name="Yan W."/>
            <person name="Fan B."/>
            <person name="Jiang Y."/>
            <person name="Adhikari A."/>
            <person name="Zheng C.-J."/>
            <person name="Schuster L."/>
            <person name="Cowan T.M."/>
            <person name="Smanski M.J."/>
            <person name="Chevrette M.G."/>
            <person name="De Carvalho L.P.S."/>
            <person name="Shen B."/>
        </authorList>
    </citation>
    <scope>NUCLEOTIDE SEQUENCE [LARGE SCALE GENOMIC DNA]</scope>
    <source>
        <strain evidence="1 2">NPDC000634</strain>
    </source>
</reference>
<name>A0ABV1VWY6_9ACTN</name>